<dbReference type="PROSITE" id="PS50994">
    <property type="entry name" value="INTEGRASE"/>
    <property type="match status" value="1"/>
</dbReference>
<dbReference type="Proteomes" id="UP000015105">
    <property type="component" value="Chromosome 3D"/>
</dbReference>
<keyword evidence="3" id="KW-1185">Reference proteome</keyword>
<reference evidence="2" key="3">
    <citation type="journal article" date="2017" name="Nature">
        <title>Genome sequence of the progenitor of the wheat D genome Aegilops tauschii.</title>
        <authorList>
            <person name="Luo M.C."/>
            <person name="Gu Y.Q."/>
            <person name="Puiu D."/>
            <person name="Wang H."/>
            <person name="Twardziok S.O."/>
            <person name="Deal K.R."/>
            <person name="Huo N."/>
            <person name="Zhu T."/>
            <person name="Wang L."/>
            <person name="Wang Y."/>
            <person name="McGuire P.E."/>
            <person name="Liu S."/>
            <person name="Long H."/>
            <person name="Ramasamy R.K."/>
            <person name="Rodriguez J.C."/>
            <person name="Van S.L."/>
            <person name="Yuan L."/>
            <person name="Wang Z."/>
            <person name="Xia Z."/>
            <person name="Xiao L."/>
            <person name="Anderson O.D."/>
            <person name="Ouyang S."/>
            <person name="Liang Y."/>
            <person name="Zimin A.V."/>
            <person name="Pertea G."/>
            <person name="Qi P."/>
            <person name="Bennetzen J.L."/>
            <person name="Dai X."/>
            <person name="Dawson M.W."/>
            <person name="Muller H.G."/>
            <person name="Kugler K."/>
            <person name="Rivarola-Duarte L."/>
            <person name="Spannagl M."/>
            <person name="Mayer K.F.X."/>
            <person name="Lu F.H."/>
            <person name="Bevan M.W."/>
            <person name="Leroy P."/>
            <person name="Li P."/>
            <person name="You F.M."/>
            <person name="Sun Q."/>
            <person name="Liu Z."/>
            <person name="Lyons E."/>
            <person name="Wicker T."/>
            <person name="Salzberg S.L."/>
            <person name="Devos K.M."/>
            <person name="Dvorak J."/>
        </authorList>
    </citation>
    <scope>NUCLEOTIDE SEQUENCE [LARGE SCALE GENOMIC DNA]</scope>
    <source>
        <strain evidence="2">cv. AL8/78</strain>
    </source>
</reference>
<protein>
    <recommendedName>
        <fullName evidence="1">Integrase catalytic domain-containing protein</fullName>
    </recommendedName>
</protein>
<sequence>GNLTKFSSSLQHVPSRIVVGNGHHLPVTATGSTTLSPCDFRLTDILVSPHVVTSLISVRRFTKDNSCSIEFYPYGFLVKDLRTRRVLMISVSHGDLYPFIGNKPTPASALLAATSSPDLWHRRLGHPSAQTLATLSKDFLHDCNKPAHTPYSVCQLGRQPRLPFSSSTSKTYTPFDLIHCDMWTSPVVSFSGFQYYLVVLDDFTHYSWTFPMRAKSDTSTILQPFFTYVNTQFNVIIKGMQCDNGGEFINNSLLSFFSSNGVVFCFSCPHTSPQNGKAERLICTTNDIVRTLLKQANLTPPFWVEALHTATYLLNRRPSRAIHPYTPYFLRFGSHPTYDHLRVFGCLCFPNAYSTMTHKLSPRSSWCVFLGYPLEHKGYRCYDLNSRRVIVSRHVTFDETIFPYVPPTPWPPSTPATTNPAP</sequence>
<dbReference type="InterPro" id="IPR025724">
    <property type="entry name" value="GAG-pre-integrase_dom"/>
</dbReference>
<accession>A0A453DS04</accession>
<dbReference type="InterPro" id="IPR036397">
    <property type="entry name" value="RNaseH_sf"/>
</dbReference>
<dbReference type="STRING" id="200361.A0A453DS04"/>
<dbReference type="InterPro" id="IPR039537">
    <property type="entry name" value="Retrotran_Ty1/copia-like"/>
</dbReference>
<dbReference type="Pfam" id="PF13976">
    <property type="entry name" value="gag_pre-integrs"/>
    <property type="match status" value="1"/>
</dbReference>
<reference evidence="2" key="4">
    <citation type="submission" date="2019-03" db="UniProtKB">
        <authorList>
            <consortium name="EnsemblPlants"/>
        </authorList>
    </citation>
    <scope>IDENTIFICATION</scope>
</reference>
<dbReference type="Gramene" id="AET3Gv20054400.1">
    <property type="protein sequence ID" value="AET3Gv20054400.1"/>
    <property type="gene ID" value="AET3Gv20054400"/>
</dbReference>
<organism evidence="2 3">
    <name type="scientific">Aegilops tauschii subsp. strangulata</name>
    <name type="common">Goatgrass</name>
    <dbReference type="NCBI Taxonomy" id="200361"/>
    <lineage>
        <taxon>Eukaryota</taxon>
        <taxon>Viridiplantae</taxon>
        <taxon>Streptophyta</taxon>
        <taxon>Embryophyta</taxon>
        <taxon>Tracheophyta</taxon>
        <taxon>Spermatophyta</taxon>
        <taxon>Magnoliopsida</taxon>
        <taxon>Liliopsida</taxon>
        <taxon>Poales</taxon>
        <taxon>Poaceae</taxon>
        <taxon>BOP clade</taxon>
        <taxon>Pooideae</taxon>
        <taxon>Triticodae</taxon>
        <taxon>Triticeae</taxon>
        <taxon>Triticinae</taxon>
        <taxon>Aegilops</taxon>
    </lineage>
</organism>
<dbReference type="PANTHER" id="PTHR42648">
    <property type="entry name" value="TRANSPOSASE, PUTATIVE-RELATED"/>
    <property type="match status" value="1"/>
</dbReference>
<dbReference type="SUPFAM" id="SSF53098">
    <property type="entry name" value="Ribonuclease H-like"/>
    <property type="match status" value="1"/>
</dbReference>
<feature type="domain" description="Integrase catalytic" evidence="1">
    <location>
        <begin position="170"/>
        <end position="335"/>
    </location>
</feature>
<dbReference type="Gene3D" id="3.30.420.10">
    <property type="entry name" value="Ribonuclease H-like superfamily/Ribonuclease H"/>
    <property type="match status" value="1"/>
</dbReference>
<dbReference type="Pfam" id="PF25597">
    <property type="entry name" value="SH3_retrovirus"/>
    <property type="match status" value="1"/>
</dbReference>
<reference evidence="3" key="1">
    <citation type="journal article" date="2014" name="Science">
        <title>Ancient hybridizations among the ancestral genomes of bread wheat.</title>
        <authorList>
            <consortium name="International Wheat Genome Sequencing Consortium,"/>
            <person name="Marcussen T."/>
            <person name="Sandve S.R."/>
            <person name="Heier L."/>
            <person name="Spannagl M."/>
            <person name="Pfeifer M."/>
            <person name="Jakobsen K.S."/>
            <person name="Wulff B.B."/>
            <person name="Steuernagel B."/>
            <person name="Mayer K.F."/>
            <person name="Olsen O.A."/>
        </authorList>
    </citation>
    <scope>NUCLEOTIDE SEQUENCE [LARGE SCALE GENOMIC DNA]</scope>
    <source>
        <strain evidence="3">cv. AL8/78</strain>
    </source>
</reference>
<dbReference type="PANTHER" id="PTHR42648:SF28">
    <property type="entry name" value="TRANSPOSON-ENCODED PROTEIN WITH RIBONUCLEASE H-LIKE AND RETROVIRUS ZINC FINGER-LIKE DOMAINS"/>
    <property type="match status" value="1"/>
</dbReference>
<reference evidence="3" key="2">
    <citation type="journal article" date="2017" name="Nat. Plants">
        <title>The Aegilops tauschii genome reveals multiple impacts of transposons.</title>
        <authorList>
            <person name="Zhao G."/>
            <person name="Zou C."/>
            <person name="Li K."/>
            <person name="Wang K."/>
            <person name="Li T."/>
            <person name="Gao L."/>
            <person name="Zhang X."/>
            <person name="Wang H."/>
            <person name="Yang Z."/>
            <person name="Liu X."/>
            <person name="Jiang W."/>
            <person name="Mao L."/>
            <person name="Kong X."/>
            <person name="Jiao Y."/>
            <person name="Jia J."/>
        </authorList>
    </citation>
    <scope>NUCLEOTIDE SEQUENCE [LARGE SCALE GENOMIC DNA]</scope>
    <source>
        <strain evidence="3">cv. AL8/78</strain>
    </source>
</reference>
<evidence type="ECO:0000313" key="3">
    <source>
        <dbReference type="Proteomes" id="UP000015105"/>
    </source>
</evidence>
<dbReference type="Pfam" id="PF00665">
    <property type="entry name" value="rve"/>
    <property type="match status" value="1"/>
</dbReference>
<dbReference type="AlphaFoldDB" id="A0A453DS04"/>
<name>A0A453DS04_AEGTS</name>
<proteinExistence type="predicted"/>
<dbReference type="EnsemblPlants" id="AET3Gv20054400.1">
    <property type="protein sequence ID" value="AET3Gv20054400.1"/>
    <property type="gene ID" value="AET3Gv20054400"/>
</dbReference>
<evidence type="ECO:0000313" key="2">
    <source>
        <dbReference type="EnsemblPlants" id="AET3Gv20054400.1"/>
    </source>
</evidence>
<dbReference type="InterPro" id="IPR057670">
    <property type="entry name" value="SH3_retrovirus"/>
</dbReference>
<reference evidence="2" key="5">
    <citation type="journal article" date="2021" name="G3 (Bethesda)">
        <title>Aegilops tauschii genome assembly Aet v5.0 features greater sequence contiguity and improved annotation.</title>
        <authorList>
            <person name="Wang L."/>
            <person name="Zhu T."/>
            <person name="Rodriguez J.C."/>
            <person name="Deal K.R."/>
            <person name="Dubcovsky J."/>
            <person name="McGuire P.E."/>
            <person name="Lux T."/>
            <person name="Spannagl M."/>
            <person name="Mayer K.F.X."/>
            <person name="Baldrich P."/>
            <person name="Meyers B.C."/>
            <person name="Huo N."/>
            <person name="Gu Y.Q."/>
            <person name="Zhou H."/>
            <person name="Devos K.M."/>
            <person name="Bennetzen J.L."/>
            <person name="Unver T."/>
            <person name="Budak H."/>
            <person name="Gulick P.J."/>
            <person name="Galiba G."/>
            <person name="Kalapos B."/>
            <person name="Nelson D.R."/>
            <person name="Li P."/>
            <person name="You F.M."/>
            <person name="Luo M.C."/>
            <person name="Dvorak J."/>
        </authorList>
    </citation>
    <scope>NUCLEOTIDE SEQUENCE [LARGE SCALE GENOMIC DNA]</scope>
    <source>
        <strain evidence="2">cv. AL8/78</strain>
    </source>
</reference>
<dbReference type="InterPro" id="IPR012337">
    <property type="entry name" value="RNaseH-like_sf"/>
</dbReference>
<evidence type="ECO:0000259" key="1">
    <source>
        <dbReference type="PROSITE" id="PS50994"/>
    </source>
</evidence>
<dbReference type="GO" id="GO:0003676">
    <property type="term" value="F:nucleic acid binding"/>
    <property type="evidence" value="ECO:0007669"/>
    <property type="project" value="InterPro"/>
</dbReference>
<dbReference type="GO" id="GO:0015074">
    <property type="term" value="P:DNA integration"/>
    <property type="evidence" value="ECO:0007669"/>
    <property type="project" value="InterPro"/>
</dbReference>
<dbReference type="InterPro" id="IPR001584">
    <property type="entry name" value="Integrase_cat-core"/>
</dbReference>